<evidence type="ECO:0000256" key="1">
    <source>
        <dbReference type="SAM" id="SignalP"/>
    </source>
</evidence>
<comment type="caution">
    <text evidence="2">The sequence shown here is derived from an EMBL/GenBank/DDBJ whole genome shotgun (WGS) entry which is preliminary data.</text>
</comment>
<reference evidence="2" key="1">
    <citation type="submission" date="2021-03" db="EMBL/GenBank/DDBJ databases">
        <title>Chromosome level genome of the anhydrobiotic midge Polypedilum vanderplanki.</title>
        <authorList>
            <person name="Yoshida Y."/>
            <person name="Kikawada T."/>
            <person name="Gusev O."/>
        </authorList>
    </citation>
    <scope>NUCLEOTIDE SEQUENCE</scope>
    <source>
        <strain evidence="2">NIAS01</strain>
        <tissue evidence="2">Whole body or cell culture</tissue>
    </source>
</reference>
<sequence>MILFILLLSVIIKICLGQVNGGSLLFAPINGQTQIASIPASASNPSNGGLKFAQLQASSVSSVGSFQPQSSSPPLIQQQPILTQAFPVQALPASPLPSSLPPANTAVNSNNNNYNSGGGLASLAL</sequence>
<feature type="chain" id="PRO_5039908583" evidence="1">
    <location>
        <begin position="18"/>
        <end position="125"/>
    </location>
</feature>
<dbReference type="AlphaFoldDB" id="A0A9J6BPU8"/>
<gene>
    <name evidence="2" type="ORF">PVAND_001930</name>
</gene>
<keyword evidence="3" id="KW-1185">Reference proteome</keyword>
<dbReference type="EMBL" id="JADBJN010000003">
    <property type="protein sequence ID" value="KAG5671751.1"/>
    <property type="molecule type" value="Genomic_DNA"/>
</dbReference>
<keyword evidence="1" id="KW-0732">Signal</keyword>
<evidence type="ECO:0000313" key="2">
    <source>
        <dbReference type="EMBL" id="KAG5671751.1"/>
    </source>
</evidence>
<organism evidence="2 3">
    <name type="scientific">Polypedilum vanderplanki</name>
    <name type="common">Sleeping chironomid midge</name>
    <dbReference type="NCBI Taxonomy" id="319348"/>
    <lineage>
        <taxon>Eukaryota</taxon>
        <taxon>Metazoa</taxon>
        <taxon>Ecdysozoa</taxon>
        <taxon>Arthropoda</taxon>
        <taxon>Hexapoda</taxon>
        <taxon>Insecta</taxon>
        <taxon>Pterygota</taxon>
        <taxon>Neoptera</taxon>
        <taxon>Endopterygota</taxon>
        <taxon>Diptera</taxon>
        <taxon>Nematocera</taxon>
        <taxon>Chironomoidea</taxon>
        <taxon>Chironomidae</taxon>
        <taxon>Chironominae</taxon>
        <taxon>Polypedilum</taxon>
        <taxon>Polypedilum</taxon>
    </lineage>
</organism>
<accession>A0A9J6BPU8</accession>
<dbReference type="Proteomes" id="UP001107558">
    <property type="component" value="Chromosome 3"/>
</dbReference>
<feature type="signal peptide" evidence="1">
    <location>
        <begin position="1"/>
        <end position="17"/>
    </location>
</feature>
<evidence type="ECO:0000313" key="3">
    <source>
        <dbReference type="Proteomes" id="UP001107558"/>
    </source>
</evidence>
<protein>
    <submittedName>
        <fullName evidence="2">Uncharacterized protein</fullName>
    </submittedName>
</protein>
<name>A0A9J6BPU8_POLVA</name>
<proteinExistence type="predicted"/>